<organism evidence="2 3">
    <name type="scientific">Aedes aegypti</name>
    <name type="common">Yellowfever mosquito</name>
    <name type="synonym">Culex aegypti</name>
    <dbReference type="NCBI Taxonomy" id="7159"/>
    <lineage>
        <taxon>Eukaryota</taxon>
        <taxon>Metazoa</taxon>
        <taxon>Ecdysozoa</taxon>
        <taxon>Arthropoda</taxon>
        <taxon>Hexapoda</taxon>
        <taxon>Insecta</taxon>
        <taxon>Pterygota</taxon>
        <taxon>Neoptera</taxon>
        <taxon>Endopterygota</taxon>
        <taxon>Diptera</taxon>
        <taxon>Nematocera</taxon>
        <taxon>Culicoidea</taxon>
        <taxon>Culicidae</taxon>
        <taxon>Culicinae</taxon>
        <taxon>Aedini</taxon>
        <taxon>Aedes</taxon>
        <taxon>Stegomyia</taxon>
    </lineage>
</organism>
<feature type="chain" id="PRO_5036505308" evidence="1">
    <location>
        <begin position="21"/>
        <end position="136"/>
    </location>
</feature>
<evidence type="ECO:0000313" key="3">
    <source>
        <dbReference type="Proteomes" id="UP000682892"/>
    </source>
</evidence>
<sequence>MHRLAIRSILVGTVFLLTKAAVNEFVTCDFDLGSEVEPSLPTECENVDDSTRAALLQEAESFKVFNAKLSEYEASVGQDTEDEIYKDWEFRAELYGNAELNLCQNTTEVLVEYLDCLIEKRAQMVLEIENKMEHGS</sequence>
<reference evidence="2" key="1">
    <citation type="submission" date="2005-10" db="EMBL/GenBank/DDBJ databases">
        <authorList>
            <person name="Loftus B.J."/>
            <person name="Nene V.M."/>
            <person name="Hannick L.I."/>
            <person name="Bidwell S."/>
            <person name="Haas B."/>
            <person name="Amedeo P."/>
            <person name="Orvis J."/>
            <person name="Wortman J.R."/>
            <person name="White O.R."/>
            <person name="Salzberg S."/>
            <person name="Shumway M."/>
            <person name="Koo H."/>
            <person name="Zhao Y."/>
            <person name="Holmes M."/>
            <person name="Miller J."/>
            <person name="Schatz M."/>
            <person name="Pop M."/>
            <person name="Pai G."/>
            <person name="Utterback T."/>
            <person name="Rogers Y.-H."/>
            <person name="Kravitz S."/>
            <person name="Fraser C.M."/>
        </authorList>
    </citation>
    <scope>NUCLEOTIDE SEQUENCE</scope>
    <source>
        <strain evidence="2">Liverpool</strain>
    </source>
</reference>
<dbReference type="EMBL" id="CH478235">
    <property type="protein sequence ID" value="EAT33457.1"/>
    <property type="molecule type" value="Genomic_DNA"/>
</dbReference>
<gene>
    <name evidence="2" type="ORF">AaeL_AAEL014268</name>
</gene>
<feature type="signal peptide" evidence="1">
    <location>
        <begin position="1"/>
        <end position="20"/>
    </location>
</feature>
<reference evidence="2" key="2">
    <citation type="journal article" date="2007" name="Science">
        <title>Genome sequence of Aedes aegypti, a major arbovirus vector.</title>
        <authorList>
            <person name="Nene V."/>
            <person name="Wortman J.R."/>
            <person name="Lawson D."/>
            <person name="Haas B."/>
            <person name="Kodira C."/>
            <person name="Tu Z.J."/>
            <person name="Loftus B."/>
            <person name="Xi Z."/>
            <person name="Megy K."/>
            <person name="Grabherr M."/>
            <person name="Ren Q."/>
            <person name="Zdobnov E.M."/>
            <person name="Lobo N.F."/>
            <person name="Campbell K.S."/>
            <person name="Brown S.E."/>
            <person name="Bonaldo M.F."/>
            <person name="Zhu J."/>
            <person name="Sinkins S.P."/>
            <person name="Hogenkamp D.G."/>
            <person name="Amedeo P."/>
            <person name="Arensburger P."/>
            <person name="Atkinson P.W."/>
            <person name="Bidwell S."/>
            <person name="Biedler J."/>
            <person name="Birney E."/>
            <person name="Bruggner R.V."/>
            <person name="Costas J."/>
            <person name="Coy M.R."/>
            <person name="Crabtree J."/>
            <person name="Crawford M."/>
            <person name="Debruyn B."/>
            <person name="Decaprio D."/>
            <person name="Eiglmeier K."/>
            <person name="Eisenstadt E."/>
            <person name="El-Dorry H."/>
            <person name="Gelbart W.M."/>
            <person name="Gomes S.L."/>
            <person name="Hammond M."/>
            <person name="Hannick L.I."/>
            <person name="Hogan J.R."/>
            <person name="Holmes M.H."/>
            <person name="Jaffe D."/>
            <person name="Johnston J.S."/>
            <person name="Kennedy R.C."/>
            <person name="Koo H."/>
            <person name="Kravitz S."/>
            <person name="Kriventseva E.V."/>
            <person name="Kulp D."/>
            <person name="Labutti K."/>
            <person name="Lee E."/>
            <person name="Li S."/>
            <person name="Lovin D.D."/>
            <person name="Mao C."/>
            <person name="Mauceli E."/>
            <person name="Menck C.F."/>
            <person name="Miller J.R."/>
            <person name="Montgomery P."/>
            <person name="Mori A."/>
            <person name="Nascimento A.L."/>
            <person name="Naveira H.F."/>
            <person name="Nusbaum C."/>
            <person name="O'leary S."/>
            <person name="Orvis J."/>
            <person name="Pertea M."/>
            <person name="Quesneville H."/>
            <person name="Reidenbach K.R."/>
            <person name="Rogers Y.H."/>
            <person name="Roth C.W."/>
            <person name="Schneider J.R."/>
            <person name="Schatz M."/>
            <person name="Shumway M."/>
            <person name="Stanke M."/>
            <person name="Stinson E.O."/>
            <person name="Tubio J.M."/>
            <person name="Vanzee J.P."/>
            <person name="Verjovski-Almeida S."/>
            <person name="Werner D."/>
            <person name="White O."/>
            <person name="Wyder S."/>
            <person name="Zeng Q."/>
            <person name="Zhao Q."/>
            <person name="Zhao Y."/>
            <person name="Hill C.A."/>
            <person name="Raikhel A.S."/>
            <person name="Soares M.B."/>
            <person name="Knudson D.L."/>
            <person name="Lee N.H."/>
            <person name="Galagan J."/>
            <person name="Salzberg S.L."/>
            <person name="Paulsen I.T."/>
            <person name="Dimopoulos G."/>
            <person name="Collins F.H."/>
            <person name="Birren B."/>
            <person name="Fraser-Liggett C.M."/>
            <person name="Severson D.W."/>
        </authorList>
    </citation>
    <scope>NUCLEOTIDE SEQUENCE [LARGE SCALE GENOMIC DNA]</scope>
    <source>
        <strain evidence="2">Liverpool</strain>
    </source>
</reference>
<dbReference type="OrthoDB" id="7725042at2759"/>
<evidence type="ECO:0000256" key="1">
    <source>
        <dbReference type="SAM" id="SignalP"/>
    </source>
</evidence>
<dbReference type="AlphaFoldDB" id="A0A1S4FUS3"/>
<protein>
    <submittedName>
        <fullName evidence="2">AAEL014268-PA</fullName>
    </submittedName>
</protein>
<dbReference type="OMA" id="MDMDFRR"/>
<proteinExistence type="predicted"/>
<accession>A0A1S4FUS3</accession>
<name>A0A1S4FUS3_AEDAE</name>
<dbReference type="Proteomes" id="UP000682892">
    <property type="component" value="Unassembled WGS sequence"/>
</dbReference>
<reference evidence="2" key="3">
    <citation type="submission" date="2012-09" db="EMBL/GenBank/DDBJ databases">
        <authorList>
            <consortium name="VectorBase"/>
        </authorList>
    </citation>
    <scope>NUCLEOTIDE SEQUENCE</scope>
    <source>
        <strain evidence="2">Liverpool</strain>
    </source>
</reference>
<evidence type="ECO:0000313" key="2">
    <source>
        <dbReference type="EMBL" id="EAT33457.1"/>
    </source>
</evidence>
<keyword evidence="1" id="KW-0732">Signal</keyword>
<dbReference type="HOGENOM" id="CLU_1908420_0_0_1"/>